<dbReference type="Proteomes" id="UP000070444">
    <property type="component" value="Unassembled WGS sequence"/>
</dbReference>
<evidence type="ECO:0000313" key="2">
    <source>
        <dbReference type="Proteomes" id="UP000070444"/>
    </source>
</evidence>
<proteinExistence type="predicted"/>
<dbReference type="AlphaFoldDB" id="A0A137NYA5"/>
<dbReference type="EMBL" id="KQ964610">
    <property type="protein sequence ID" value="KXN67853.1"/>
    <property type="molecule type" value="Genomic_DNA"/>
</dbReference>
<protein>
    <recommendedName>
        <fullName evidence="3">Fungal-type protein kinase domain-containing protein</fullName>
    </recommendedName>
</protein>
<accession>A0A137NYA5</accession>
<reference evidence="1 2" key="1">
    <citation type="journal article" date="2015" name="Genome Biol. Evol.">
        <title>Phylogenomic analyses indicate that early fungi evolved digesting cell walls of algal ancestors of land plants.</title>
        <authorList>
            <person name="Chang Y."/>
            <person name="Wang S."/>
            <person name="Sekimoto S."/>
            <person name="Aerts A.L."/>
            <person name="Choi C."/>
            <person name="Clum A."/>
            <person name="LaButti K.M."/>
            <person name="Lindquist E.A."/>
            <person name="Yee Ngan C."/>
            <person name="Ohm R.A."/>
            <person name="Salamov A.A."/>
            <person name="Grigoriev I.V."/>
            <person name="Spatafora J.W."/>
            <person name="Berbee M.L."/>
        </authorList>
    </citation>
    <scope>NUCLEOTIDE SEQUENCE [LARGE SCALE GENOMIC DNA]</scope>
    <source>
        <strain evidence="1 2">NRRL 28638</strain>
    </source>
</reference>
<name>A0A137NYA5_CONC2</name>
<sequence>MVKRRKIDSTDEFRTSTSKFREEETTALNIKVEDVSEISQIIPSQFVSTVVQVSMSELLLPEYDTSAIRNYIQGASSNLTKHQKMFLHKLKLVLLNNNPSSEAPNCERYVDDLMTFLFGISDLDGGEDLTLRPCNLNLVIGDHSFAAQADKEGRKGEELIWLLQEDKHKGTTTYKEGDIQLACAMIAASQRNYNMFKSIITPDRIIGIKVLADEVYFCCINPTVSYLEGLFGEDIPVDEELVMKKIGPFQISDPEGRRVVFTNITSLYNWAVSLC</sequence>
<keyword evidence="2" id="KW-1185">Reference proteome</keyword>
<evidence type="ECO:0008006" key="3">
    <source>
        <dbReference type="Google" id="ProtNLM"/>
    </source>
</evidence>
<evidence type="ECO:0000313" key="1">
    <source>
        <dbReference type="EMBL" id="KXN67853.1"/>
    </source>
</evidence>
<organism evidence="1 2">
    <name type="scientific">Conidiobolus coronatus (strain ATCC 28846 / CBS 209.66 / NRRL 28638)</name>
    <name type="common">Delacroixia coronata</name>
    <dbReference type="NCBI Taxonomy" id="796925"/>
    <lineage>
        <taxon>Eukaryota</taxon>
        <taxon>Fungi</taxon>
        <taxon>Fungi incertae sedis</taxon>
        <taxon>Zoopagomycota</taxon>
        <taxon>Entomophthoromycotina</taxon>
        <taxon>Entomophthoromycetes</taxon>
        <taxon>Entomophthorales</taxon>
        <taxon>Ancylistaceae</taxon>
        <taxon>Conidiobolus</taxon>
    </lineage>
</organism>
<gene>
    <name evidence="1" type="ORF">CONCODRAFT_10040</name>
</gene>